<gene>
    <name evidence="4" type="primary">LOC107271130</name>
</gene>
<proteinExistence type="predicted"/>
<accession>A0AAJ7C6I3</accession>
<organism evidence="3 4">
    <name type="scientific">Cephus cinctus</name>
    <name type="common">Wheat stem sawfly</name>
    <dbReference type="NCBI Taxonomy" id="211228"/>
    <lineage>
        <taxon>Eukaryota</taxon>
        <taxon>Metazoa</taxon>
        <taxon>Ecdysozoa</taxon>
        <taxon>Arthropoda</taxon>
        <taxon>Hexapoda</taxon>
        <taxon>Insecta</taxon>
        <taxon>Pterygota</taxon>
        <taxon>Neoptera</taxon>
        <taxon>Endopterygota</taxon>
        <taxon>Hymenoptera</taxon>
        <taxon>Cephoidea</taxon>
        <taxon>Cephidae</taxon>
        <taxon>Cephus</taxon>
    </lineage>
</organism>
<dbReference type="AlphaFoldDB" id="A0AAJ7C6I3"/>
<dbReference type="Proteomes" id="UP000694920">
    <property type="component" value="Unplaced"/>
</dbReference>
<name>A0AAJ7C6I3_CEPCN</name>
<evidence type="ECO:0000313" key="3">
    <source>
        <dbReference type="Proteomes" id="UP000694920"/>
    </source>
</evidence>
<feature type="chain" id="PRO_5042506363" evidence="2">
    <location>
        <begin position="18"/>
        <end position="211"/>
    </location>
</feature>
<feature type="region of interest" description="Disordered" evidence="1">
    <location>
        <begin position="97"/>
        <end position="130"/>
    </location>
</feature>
<evidence type="ECO:0000256" key="2">
    <source>
        <dbReference type="SAM" id="SignalP"/>
    </source>
</evidence>
<sequence length="211" mass="23697">MLALILVSSTLVVAINSAPITYDQRQDGSLNVHAKLDNILVVFATSSGALMDLATQALTLQPFGSREDKDDAVSLTYKPDEITLENNKEPYRVEIVGIQKNDRKEEKEANQDNKDHTVPEENTERKSRNVLWSRLNDPEDNKRGMSLKKELSSKEIHTIREDSGKSGEHNEVEHAVHKHQELKLLGGAIENCGPGRYRNSYGICQFEESVN</sequence>
<dbReference type="RefSeq" id="XP_015602245.1">
    <property type="nucleotide sequence ID" value="XM_015746759.2"/>
</dbReference>
<keyword evidence="2" id="KW-0732">Signal</keyword>
<feature type="signal peptide" evidence="2">
    <location>
        <begin position="1"/>
        <end position="17"/>
    </location>
</feature>
<keyword evidence="3" id="KW-1185">Reference proteome</keyword>
<reference evidence="4" key="1">
    <citation type="submission" date="2025-08" db="UniProtKB">
        <authorList>
            <consortium name="RefSeq"/>
        </authorList>
    </citation>
    <scope>IDENTIFICATION</scope>
</reference>
<evidence type="ECO:0000313" key="4">
    <source>
        <dbReference type="RefSeq" id="XP_015602245.1"/>
    </source>
</evidence>
<feature type="compositionally biased region" description="Basic and acidic residues" evidence="1">
    <location>
        <begin position="100"/>
        <end position="127"/>
    </location>
</feature>
<evidence type="ECO:0000256" key="1">
    <source>
        <dbReference type="SAM" id="MobiDB-lite"/>
    </source>
</evidence>
<dbReference type="GeneID" id="107271130"/>
<protein>
    <submittedName>
        <fullName evidence="4">Uncharacterized protein LOC107271130 isoform X2</fullName>
    </submittedName>
</protein>